<comment type="catalytic activity">
    <reaction evidence="6">
        <text>Endohydrolysis of (1-&gt;4)-beta-D-xylosidic linkages in xylans.</text>
        <dbReference type="EC" id="3.2.1.8"/>
    </reaction>
</comment>
<name>A0A6A6NS82_9PEZI</name>
<keyword evidence="3 6" id="KW-0119">Carbohydrate metabolism</keyword>
<dbReference type="SUPFAM" id="SSF51445">
    <property type="entry name" value="(Trans)glycosidases"/>
    <property type="match status" value="1"/>
</dbReference>
<evidence type="ECO:0000256" key="4">
    <source>
        <dbReference type="ARBA" id="ARBA00023295"/>
    </source>
</evidence>
<dbReference type="GO" id="GO:0045493">
    <property type="term" value="P:xylan catabolic process"/>
    <property type="evidence" value="ECO:0007669"/>
    <property type="project" value="UniProtKB-KW"/>
</dbReference>
<evidence type="ECO:0000259" key="9">
    <source>
        <dbReference type="PROSITE" id="PS51760"/>
    </source>
</evidence>
<keyword evidence="8" id="KW-0732">Signal</keyword>
<dbReference type="EMBL" id="MU001690">
    <property type="protein sequence ID" value="KAF2454589.1"/>
    <property type="molecule type" value="Genomic_DNA"/>
</dbReference>
<evidence type="ECO:0000313" key="11">
    <source>
        <dbReference type="Proteomes" id="UP000799766"/>
    </source>
</evidence>
<evidence type="ECO:0000256" key="1">
    <source>
        <dbReference type="ARBA" id="ARBA00007495"/>
    </source>
</evidence>
<dbReference type="InterPro" id="IPR001000">
    <property type="entry name" value="GH10_dom"/>
</dbReference>
<evidence type="ECO:0000256" key="5">
    <source>
        <dbReference type="ARBA" id="ARBA00023326"/>
    </source>
</evidence>
<evidence type="ECO:0000256" key="7">
    <source>
        <dbReference type="SAM" id="MobiDB-lite"/>
    </source>
</evidence>
<keyword evidence="4 6" id="KW-0326">Glycosidase</keyword>
<organism evidence="10 11">
    <name type="scientific">Lineolata rhizophorae</name>
    <dbReference type="NCBI Taxonomy" id="578093"/>
    <lineage>
        <taxon>Eukaryota</taxon>
        <taxon>Fungi</taxon>
        <taxon>Dikarya</taxon>
        <taxon>Ascomycota</taxon>
        <taxon>Pezizomycotina</taxon>
        <taxon>Dothideomycetes</taxon>
        <taxon>Dothideomycetes incertae sedis</taxon>
        <taxon>Lineolatales</taxon>
        <taxon>Lineolataceae</taxon>
        <taxon>Lineolata</taxon>
    </lineage>
</organism>
<feature type="domain" description="GH10" evidence="9">
    <location>
        <begin position="38"/>
        <end position="315"/>
    </location>
</feature>
<accession>A0A6A6NS82</accession>
<evidence type="ECO:0000256" key="6">
    <source>
        <dbReference type="RuleBase" id="RU361174"/>
    </source>
</evidence>
<feature type="compositionally biased region" description="Low complexity" evidence="7">
    <location>
        <begin position="341"/>
        <end position="356"/>
    </location>
</feature>
<keyword evidence="5 6" id="KW-0624">Polysaccharide degradation</keyword>
<dbReference type="PANTHER" id="PTHR31490">
    <property type="entry name" value="GLYCOSYL HYDROLASE"/>
    <property type="match status" value="1"/>
</dbReference>
<dbReference type="InterPro" id="IPR044846">
    <property type="entry name" value="GH10"/>
</dbReference>
<dbReference type="InterPro" id="IPR017853">
    <property type="entry name" value="GH"/>
</dbReference>
<dbReference type="OrthoDB" id="3055998at2759"/>
<dbReference type="Proteomes" id="UP000799766">
    <property type="component" value="Unassembled WGS sequence"/>
</dbReference>
<gene>
    <name evidence="10" type="ORF">BDY21DRAFT_366009</name>
</gene>
<keyword evidence="10" id="KW-0858">Xylan degradation</keyword>
<dbReference type="AlphaFoldDB" id="A0A6A6NS82"/>
<dbReference type="Gene3D" id="3.20.20.80">
    <property type="entry name" value="Glycosidases"/>
    <property type="match status" value="1"/>
</dbReference>
<feature type="signal peptide" evidence="8">
    <location>
        <begin position="1"/>
        <end position="19"/>
    </location>
</feature>
<dbReference type="EC" id="3.2.1.8" evidence="6"/>
<comment type="similarity">
    <text evidence="1 6">Belongs to the glycosyl hydrolase 10 (cellulase F) family.</text>
</comment>
<dbReference type="SMART" id="SM00633">
    <property type="entry name" value="Glyco_10"/>
    <property type="match status" value="1"/>
</dbReference>
<feature type="chain" id="PRO_5025646088" description="Beta-xylanase" evidence="8">
    <location>
        <begin position="20"/>
        <end position="377"/>
    </location>
</feature>
<protein>
    <recommendedName>
        <fullName evidence="6">Beta-xylanase</fullName>
        <ecNumber evidence="6">3.2.1.8</ecNumber>
    </recommendedName>
</protein>
<keyword evidence="11" id="KW-1185">Reference proteome</keyword>
<dbReference type="PRINTS" id="PR00134">
    <property type="entry name" value="GLHYDRLASE10"/>
</dbReference>
<dbReference type="PANTHER" id="PTHR31490:SF76">
    <property type="entry name" value="ENDO-1,4-BETA-XYLANASE C"/>
    <property type="match status" value="1"/>
</dbReference>
<feature type="region of interest" description="Disordered" evidence="7">
    <location>
        <begin position="318"/>
        <end position="377"/>
    </location>
</feature>
<sequence>MRSSLLSLGLSATAVYGQAQNSIHDVFMEGWGKYFGTCTDQGLLQGRSAEVIQQNFGQVTPENSMKWDSTEPSRGNFNFGQADFLVNWATENNKIIRGHTTVWHSQLPGWVSNIYDSNTLTQVIENHVTTLIGRWKGQIYAWDVVNEILAEDGSLRQSIFSQVFQDGFVPIAFNAAREADPDCKLYINDYNLDQASYGKTQGMVRWVGQWRDAGVPIDGIGSQSHLTAGLASSTPGAMQALCAAADECAITELDIVNASPDDYTTATNACRDIENCVGVTVWGVSDPNSWRSQNNPLLFDGNFNPKPAYDAIYQDLVNNMPEPEPTTTSTPTPTPTPTPDEPSSTTSEAPPACTPAEPEDEPEDEDDDDEDDEECTC</sequence>
<dbReference type="Pfam" id="PF00331">
    <property type="entry name" value="Glyco_hydro_10"/>
    <property type="match status" value="1"/>
</dbReference>
<proteinExistence type="inferred from homology"/>
<evidence type="ECO:0000256" key="8">
    <source>
        <dbReference type="SAM" id="SignalP"/>
    </source>
</evidence>
<reference evidence="10" key="1">
    <citation type="journal article" date="2020" name="Stud. Mycol.">
        <title>101 Dothideomycetes genomes: a test case for predicting lifestyles and emergence of pathogens.</title>
        <authorList>
            <person name="Haridas S."/>
            <person name="Albert R."/>
            <person name="Binder M."/>
            <person name="Bloem J."/>
            <person name="Labutti K."/>
            <person name="Salamov A."/>
            <person name="Andreopoulos B."/>
            <person name="Baker S."/>
            <person name="Barry K."/>
            <person name="Bills G."/>
            <person name="Bluhm B."/>
            <person name="Cannon C."/>
            <person name="Castanera R."/>
            <person name="Culley D."/>
            <person name="Daum C."/>
            <person name="Ezra D."/>
            <person name="Gonzalez J."/>
            <person name="Henrissat B."/>
            <person name="Kuo A."/>
            <person name="Liang C."/>
            <person name="Lipzen A."/>
            <person name="Lutzoni F."/>
            <person name="Magnuson J."/>
            <person name="Mondo S."/>
            <person name="Nolan M."/>
            <person name="Ohm R."/>
            <person name="Pangilinan J."/>
            <person name="Park H.-J."/>
            <person name="Ramirez L."/>
            <person name="Alfaro M."/>
            <person name="Sun H."/>
            <person name="Tritt A."/>
            <person name="Yoshinaga Y."/>
            <person name="Zwiers L.-H."/>
            <person name="Turgeon B."/>
            <person name="Goodwin S."/>
            <person name="Spatafora J."/>
            <person name="Crous P."/>
            <person name="Grigoriev I."/>
        </authorList>
    </citation>
    <scope>NUCLEOTIDE SEQUENCE</scope>
    <source>
        <strain evidence="10">ATCC 16933</strain>
    </source>
</reference>
<feature type="compositionally biased region" description="Acidic residues" evidence="7">
    <location>
        <begin position="357"/>
        <end position="377"/>
    </location>
</feature>
<dbReference type="GO" id="GO:0031176">
    <property type="term" value="F:endo-1,4-beta-xylanase activity"/>
    <property type="evidence" value="ECO:0007669"/>
    <property type="project" value="UniProtKB-EC"/>
</dbReference>
<keyword evidence="2 6" id="KW-0378">Hydrolase</keyword>
<dbReference type="PROSITE" id="PS51760">
    <property type="entry name" value="GH10_2"/>
    <property type="match status" value="1"/>
</dbReference>
<evidence type="ECO:0000256" key="3">
    <source>
        <dbReference type="ARBA" id="ARBA00023277"/>
    </source>
</evidence>
<evidence type="ECO:0000256" key="2">
    <source>
        <dbReference type="ARBA" id="ARBA00022801"/>
    </source>
</evidence>
<evidence type="ECO:0000313" key="10">
    <source>
        <dbReference type="EMBL" id="KAF2454589.1"/>
    </source>
</evidence>